<evidence type="ECO:0000313" key="13">
    <source>
        <dbReference type="Proteomes" id="UP000564496"/>
    </source>
</evidence>
<evidence type="ECO:0000256" key="2">
    <source>
        <dbReference type="ARBA" id="ARBA00012438"/>
    </source>
</evidence>
<evidence type="ECO:0000259" key="11">
    <source>
        <dbReference type="Pfam" id="PF23539"/>
    </source>
</evidence>
<evidence type="ECO:0000256" key="6">
    <source>
        <dbReference type="ARBA" id="ARBA00022777"/>
    </source>
</evidence>
<protein>
    <recommendedName>
        <fullName evidence="2">histidine kinase</fullName>
        <ecNumber evidence="2">2.7.13.3</ecNumber>
    </recommendedName>
</protein>
<keyword evidence="6 12" id="KW-0418">Kinase</keyword>
<feature type="transmembrane region" description="Helical" evidence="9">
    <location>
        <begin position="48"/>
        <end position="67"/>
    </location>
</feature>
<dbReference type="GO" id="GO:0000155">
    <property type="term" value="F:phosphorelay sensor kinase activity"/>
    <property type="evidence" value="ECO:0007669"/>
    <property type="project" value="InterPro"/>
</dbReference>
<evidence type="ECO:0000256" key="5">
    <source>
        <dbReference type="ARBA" id="ARBA00022741"/>
    </source>
</evidence>
<dbReference type="Proteomes" id="UP000564496">
    <property type="component" value="Unassembled WGS sequence"/>
</dbReference>
<gene>
    <name evidence="12" type="ORF">BJ988_000458</name>
</gene>
<dbReference type="PANTHER" id="PTHR24421:SF10">
    <property type="entry name" value="NITRATE_NITRITE SENSOR PROTEIN NARQ"/>
    <property type="match status" value="1"/>
</dbReference>
<dbReference type="Pfam" id="PF23539">
    <property type="entry name" value="DUF7134"/>
    <property type="match status" value="1"/>
</dbReference>
<keyword evidence="7" id="KW-0067">ATP-binding</keyword>
<keyword evidence="13" id="KW-1185">Reference proteome</keyword>
<feature type="transmembrane region" description="Helical" evidence="9">
    <location>
        <begin position="167"/>
        <end position="187"/>
    </location>
</feature>
<evidence type="ECO:0000256" key="9">
    <source>
        <dbReference type="SAM" id="Phobius"/>
    </source>
</evidence>
<keyword evidence="4" id="KW-0808">Transferase</keyword>
<dbReference type="RefSeq" id="WP_179656491.1">
    <property type="nucleotide sequence ID" value="NZ_JACBZR010000001.1"/>
</dbReference>
<dbReference type="EC" id="2.7.13.3" evidence="2"/>
<evidence type="ECO:0000256" key="7">
    <source>
        <dbReference type="ARBA" id="ARBA00022840"/>
    </source>
</evidence>
<dbReference type="EMBL" id="JACBZR010000001">
    <property type="protein sequence ID" value="NYI75810.1"/>
    <property type="molecule type" value="Genomic_DNA"/>
</dbReference>
<keyword evidence="9" id="KW-1133">Transmembrane helix</keyword>
<evidence type="ECO:0000256" key="1">
    <source>
        <dbReference type="ARBA" id="ARBA00000085"/>
    </source>
</evidence>
<evidence type="ECO:0000256" key="4">
    <source>
        <dbReference type="ARBA" id="ARBA00022679"/>
    </source>
</evidence>
<dbReference type="SUPFAM" id="SSF55874">
    <property type="entry name" value="ATPase domain of HSP90 chaperone/DNA topoisomerase II/histidine kinase"/>
    <property type="match status" value="1"/>
</dbReference>
<dbReference type="InterPro" id="IPR055558">
    <property type="entry name" value="DUF7134"/>
</dbReference>
<evidence type="ECO:0000313" key="12">
    <source>
        <dbReference type="EMBL" id="NYI75810.1"/>
    </source>
</evidence>
<feature type="transmembrane region" description="Helical" evidence="9">
    <location>
        <begin position="74"/>
        <end position="92"/>
    </location>
</feature>
<proteinExistence type="predicted"/>
<sequence>MSLRRARSSSDASGREQLWLVDLLLAAALALLLLPVSASTVWDSTWPLAGRVAVVAAVGLGHATVAVRRMRPRVAYILVCAVMSVLVALPEMTSRTDGLAFHPILLPSTLLFPVLLYTVAAWCSPRESLLALGVACVGAGAVTWRLWGTDYLTVAQFGLASSEDPVRSWQLFLILGAVATIAVPWGLGRYRRLRTQYVLALEERARREEEHRAESVAAAAAQERVRIAREMHDVVAHSLSVMVTQAEGGRMMAARDPSAGARVLETVARTGQEAMQDMRSLLDALHDPRAARDDPAPQPSLRVLPELIERVRASGLPVAYDEQGTASPLGSAGELAAYRVVQEALTNVLKHSGTDADATVALRWMPDQLTISVSNRAGHTVATAPHRGRGLVGMAERLALLDGTLHVGPVGEDGFDLAATIPTLASTAVEEPQ</sequence>
<dbReference type="Gene3D" id="1.20.5.1930">
    <property type="match status" value="1"/>
</dbReference>
<dbReference type="AlphaFoldDB" id="A0A7Z0DI69"/>
<organism evidence="12 13">
    <name type="scientific">Nocardioides panzhihuensis</name>
    <dbReference type="NCBI Taxonomy" id="860243"/>
    <lineage>
        <taxon>Bacteria</taxon>
        <taxon>Bacillati</taxon>
        <taxon>Actinomycetota</taxon>
        <taxon>Actinomycetes</taxon>
        <taxon>Propionibacteriales</taxon>
        <taxon>Nocardioidaceae</taxon>
        <taxon>Nocardioides</taxon>
    </lineage>
</organism>
<reference evidence="12 13" key="1">
    <citation type="submission" date="2020-07" db="EMBL/GenBank/DDBJ databases">
        <title>Sequencing the genomes of 1000 actinobacteria strains.</title>
        <authorList>
            <person name="Klenk H.-P."/>
        </authorList>
    </citation>
    <scope>NUCLEOTIDE SEQUENCE [LARGE SCALE GENOMIC DNA]</scope>
    <source>
        <strain evidence="12 13">DSM 26487</strain>
    </source>
</reference>
<feature type="transmembrane region" description="Helical" evidence="9">
    <location>
        <begin position="104"/>
        <end position="122"/>
    </location>
</feature>
<feature type="transmembrane region" description="Helical" evidence="9">
    <location>
        <begin position="129"/>
        <end position="147"/>
    </location>
</feature>
<evidence type="ECO:0000259" key="10">
    <source>
        <dbReference type="Pfam" id="PF07730"/>
    </source>
</evidence>
<evidence type="ECO:0000256" key="8">
    <source>
        <dbReference type="ARBA" id="ARBA00023012"/>
    </source>
</evidence>
<dbReference type="CDD" id="cd16917">
    <property type="entry name" value="HATPase_UhpB-NarQ-NarX-like"/>
    <property type="match status" value="1"/>
</dbReference>
<evidence type="ECO:0000256" key="3">
    <source>
        <dbReference type="ARBA" id="ARBA00022553"/>
    </source>
</evidence>
<dbReference type="InterPro" id="IPR036890">
    <property type="entry name" value="HATPase_C_sf"/>
</dbReference>
<comment type="catalytic activity">
    <reaction evidence="1">
        <text>ATP + protein L-histidine = ADP + protein N-phospho-L-histidine.</text>
        <dbReference type="EC" id="2.7.13.3"/>
    </reaction>
</comment>
<keyword evidence="5" id="KW-0547">Nucleotide-binding</keyword>
<dbReference type="GO" id="GO:0046983">
    <property type="term" value="F:protein dimerization activity"/>
    <property type="evidence" value="ECO:0007669"/>
    <property type="project" value="InterPro"/>
</dbReference>
<keyword evidence="3" id="KW-0597">Phosphoprotein</keyword>
<dbReference type="InterPro" id="IPR011712">
    <property type="entry name" value="Sig_transdc_His_kin_sub3_dim/P"/>
</dbReference>
<name>A0A7Z0DI69_9ACTN</name>
<dbReference type="GO" id="GO:0016020">
    <property type="term" value="C:membrane"/>
    <property type="evidence" value="ECO:0007669"/>
    <property type="project" value="InterPro"/>
</dbReference>
<dbReference type="PANTHER" id="PTHR24421">
    <property type="entry name" value="NITRATE/NITRITE SENSOR PROTEIN NARX-RELATED"/>
    <property type="match status" value="1"/>
</dbReference>
<accession>A0A7Z0DI69</accession>
<dbReference type="InterPro" id="IPR050482">
    <property type="entry name" value="Sensor_HK_TwoCompSys"/>
</dbReference>
<feature type="domain" description="DUF7134" evidence="11">
    <location>
        <begin position="15"/>
        <end position="194"/>
    </location>
</feature>
<comment type="caution">
    <text evidence="12">The sequence shown here is derived from an EMBL/GenBank/DDBJ whole genome shotgun (WGS) entry which is preliminary data.</text>
</comment>
<feature type="domain" description="Signal transduction histidine kinase subgroup 3 dimerisation and phosphoacceptor" evidence="10">
    <location>
        <begin position="223"/>
        <end position="288"/>
    </location>
</feature>
<keyword evidence="8" id="KW-0902">Two-component regulatory system</keyword>
<dbReference type="Gene3D" id="3.30.565.10">
    <property type="entry name" value="Histidine kinase-like ATPase, C-terminal domain"/>
    <property type="match status" value="1"/>
</dbReference>
<dbReference type="GO" id="GO:0005524">
    <property type="term" value="F:ATP binding"/>
    <property type="evidence" value="ECO:0007669"/>
    <property type="project" value="UniProtKB-KW"/>
</dbReference>
<dbReference type="Pfam" id="PF07730">
    <property type="entry name" value="HisKA_3"/>
    <property type="match status" value="1"/>
</dbReference>
<keyword evidence="9" id="KW-0812">Transmembrane</keyword>
<keyword evidence="9" id="KW-0472">Membrane</keyword>